<evidence type="ECO:0000313" key="11">
    <source>
        <dbReference type="EMBL" id="OCX20666.1"/>
    </source>
</evidence>
<feature type="transmembrane region" description="Helical" evidence="9">
    <location>
        <begin position="57"/>
        <end position="79"/>
    </location>
</feature>
<keyword evidence="8 9" id="KW-0472">Membrane</keyword>
<comment type="subcellular location">
    <subcellularLocation>
        <location evidence="1">Cell inner membrane</location>
        <topology evidence="1">Multi-pass membrane protein</topology>
    </subcellularLocation>
    <subcellularLocation>
        <location evidence="9">Cell membrane</location>
        <topology evidence="9">Multi-pass membrane protein</topology>
    </subcellularLocation>
</comment>
<evidence type="ECO:0000256" key="3">
    <source>
        <dbReference type="ARBA" id="ARBA00022448"/>
    </source>
</evidence>
<keyword evidence="6 9" id="KW-0812">Transmembrane</keyword>
<protein>
    <submittedName>
        <fullName evidence="11">ABC transporter</fullName>
    </submittedName>
</protein>
<evidence type="ECO:0000256" key="7">
    <source>
        <dbReference type="ARBA" id="ARBA00022989"/>
    </source>
</evidence>
<keyword evidence="4" id="KW-1003">Cell membrane</keyword>
<dbReference type="InterPro" id="IPR010065">
    <property type="entry name" value="AA_ABC_transptr_permease_3TM"/>
</dbReference>
<feature type="domain" description="ABC transmembrane type-1" evidence="10">
    <location>
        <begin position="12"/>
        <end position="207"/>
    </location>
</feature>
<dbReference type="PROSITE" id="PS50928">
    <property type="entry name" value="ABC_TM1"/>
    <property type="match status" value="1"/>
</dbReference>
<dbReference type="NCBIfam" id="TIGR01726">
    <property type="entry name" value="HEQRo_perm_3TM"/>
    <property type="match status" value="1"/>
</dbReference>
<reference evidence="11 12" key="1">
    <citation type="submission" date="2016-08" db="EMBL/GenBank/DDBJ databases">
        <title>Whole genome sequence of Mesorhizobium sp. strain UASWS1009 isolated from industrial sewage.</title>
        <authorList>
            <person name="Crovadore J."/>
            <person name="Calmin G."/>
            <person name="Chablais R."/>
            <person name="Cochard B."/>
            <person name="Lefort F."/>
        </authorList>
    </citation>
    <scope>NUCLEOTIDE SEQUENCE [LARGE SCALE GENOMIC DNA]</scope>
    <source>
        <strain evidence="11 12">UASWS1009</strain>
    </source>
</reference>
<evidence type="ECO:0000313" key="12">
    <source>
        <dbReference type="Proteomes" id="UP000094412"/>
    </source>
</evidence>
<accession>A0A1C2E184</accession>
<dbReference type="GO" id="GO:0043190">
    <property type="term" value="C:ATP-binding cassette (ABC) transporter complex"/>
    <property type="evidence" value="ECO:0007669"/>
    <property type="project" value="InterPro"/>
</dbReference>
<evidence type="ECO:0000256" key="2">
    <source>
        <dbReference type="ARBA" id="ARBA00010072"/>
    </source>
</evidence>
<dbReference type="InterPro" id="IPR000515">
    <property type="entry name" value="MetI-like"/>
</dbReference>
<dbReference type="CDD" id="cd06261">
    <property type="entry name" value="TM_PBP2"/>
    <property type="match status" value="1"/>
</dbReference>
<keyword evidence="3 9" id="KW-0813">Transport</keyword>
<dbReference type="PANTHER" id="PTHR30133">
    <property type="entry name" value="CATIONIC AMINO ACID TRANSPORTER, MEMBRANE COMPONENT"/>
    <property type="match status" value="1"/>
</dbReference>
<gene>
    <name evidence="11" type="ORF">QV13_08270</name>
</gene>
<evidence type="ECO:0000256" key="9">
    <source>
        <dbReference type="RuleBase" id="RU363032"/>
    </source>
</evidence>
<keyword evidence="7 9" id="KW-1133">Transmembrane helix</keyword>
<name>A0A1C2E184_9HYPH</name>
<dbReference type="OrthoDB" id="9815029at2"/>
<dbReference type="RefSeq" id="WP_065997548.1">
    <property type="nucleotide sequence ID" value="NZ_MDEO01000029.1"/>
</dbReference>
<keyword evidence="5" id="KW-0997">Cell inner membrane</keyword>
<dbReference type="EMBL" id="MDEO01000029">
    <property type="protein sequence ID" value="OCX20666.1"/>
    <property type="molecule type" value="Genomic_DNA"/>
</dbReference>
<feature type="transmembrane region" description="Helical" evidence="9">
    <location>
        <begin position="161"/>
        <end position="180"/>
    </location>
</feature>
<keyword evidence="12" id="KW-1185">Reference proteome</keyword>
<sequence>MSGFASQFFGAFAITVGLALVSGVVGTTLGLALAIAKTSADSRVAAPITVYTTVVRGVPELVIILLIFFGGTALASAVTGQYVEVNAFSAGIVALSVVFSGYVTEVFRGAIAAIPAGQAEAAKSLGLSAWQRWLLVITPQMWRLALPAYGNLWISLFKDTALVSVIGLTDVMRVAFVGAGSMRAPLAFYLAASALYLSLTTATLLSVRLAERRYPALDR</sequence>
<evidence type="ECO:0000256" key="1">
    <source>
        <dbReference type="ARBA" id="ARBA00004429"/>
    </source>
</evidence>
<organism evidence="11 12">
    <name type="scientific">Mesorhizobium hungaricum</name>
    <dbReference type="NCBI Taxonomy" id="1566387"/>
    <lineage>
        <taxon>Bacteria</taxon>
        <taxon>Pseudomonadati</taxon>
        <taxon>Pseudomonadota</taxon>
        <taxon>Alphaproteobacteria</taxon>
        <taxon>Hyphomicrobiales</taxon>
        <taxon>Phyllobacteriaceae</taxon>
        <taxon>Mesorhizobium</taxon>
    </lineage>
</organism>
<evidence type="ECO:0000259" key="10">
    <source>
        <dbReference type="PROSITE" id="PS50928"/>
    </source>
</evidence>
<dbReference type="Proteomes" id="UP000094412">
    <property type="component" value="Unassembled WGS sequence"/>
</dbReference>
<evidence type="ECO:0000256" key="5">
    <source>
        <dbReference type="ARBA" id="ARBA00022519"/>
    </source>
</evidence>
<dbReference type="PANTHER" id="PTHR30133:SF2">
    <property type="entry name" value="ARGININE ABC TRANSPORTER PERMEASE PROTEIN ARTQ"/>
    <property type="match status" value="1"/>
</dbReference>
<dbReference type="GO" id="GO:0022857">
    <property type="term" value="F:transmembrane transporter activity"/>
    <property type="evidence" value="ECO:0007669"/>
    <property type="project" value="InterPro"/>
</dbReference>
<feature type="transmembrane region" description="Helical" evidence="9">
    <location>
        <begin position="12"/>
        <end position="36"/>
    </location>
</feature>
<evidence type="ECO:0000256" key="6">
    <source>
        <dbReference type="ARBA" id="ARBA00022692"/>
    </source>
</evidence>
<evidence type="ECO:0000256" key="4">
    <source>
        <dbReference type="ARBA" id="ARBA00022475"/>
    </source>
</evidence>
<comment type="caution">
    <text evidence="11">The sequence shown here is derived from an EMBL/GenBank/DDBJ whole genome shotgun (WGS) entry which is preliminary data.</text>
</comment>
<dbReference type="Pfam" id="PF00528">
    <property type="entry name" value="BPD_transp_1"/>
    <property type="match status" value="1"/>
</dbReference>
<comment type="similarity">
    <text evidence="2">Belongs to the binding-protein-dependent transport system permease family. HisMQ subfamily.</text>
</comment>
<dbReference type="AlphaFoldDB" id="A0A1C2E184"/>
<dbReference type="Gene3D" id="1.10.3720.10">
    <property type="entry name" value="MetI-like"/>
    <property type="match status" value="1"/>
</dbReference>
<dbReference type="InterPro" id="IPR035906">
    <property type="entry name" value="MetI-like_sf"/>
</dbReference>
<dbReference type="InterPro" id="IPR051613">
    <property type="entry name" value="ABC_transp_permease_HisMQ"/>
</dbReference>
<dbReference type="SUPFAM" id="SSF161098">
    <property type="entry name" value="MetI-like"/>
    <property type="match status" value="1"/>
</dbReference>
<feature type="transmembrane region" description="Helical" evidence="9">
    <location>
        <begin position="186"/>
        <end position="210"/>
    </location>
</feature>
<evidence type="ECO:0000256" key="8">
    <source>
        <dbReference type="ARBA" id="ARBA00023136"/>
    </source>
</evidence>
<feature type="transmembrane region" description="Helical" evidence="9">
    <location>
        <begin position="85"/>
        <end position="103"/>
    </location>
</feature>
<proteinExistence type="inferred from homology"/>
<dbReference type="STRING" id="1566387.QV13_08270"/>